<dbReference type="InterPro" id="IPR000602">
    <property type="entry name" value="Glyco_hydro_38_N"/>
</dbReference>
<evidence type="ECO:0000313" key="5">
    <source>
        <dbReference type="Proteomes" id="UP000032544"/>
    </source>
</evidence>
<dbReference type="GO" id="GO:0009313">
    <property type="term" value="P:oligosaccharide catabolic process"/>
    <property type="evidence" value="ECO:0007669"/>
    <property type="project" value="TreeGrafter"/>
</dbReference>
<dbReference type="GO" id="GO:0030246">
    <property type="term" value="F:carbohydrate binding"/>
    <property type="evidence" value="ECO:0007669"/>
    <property type="project" value="InterPro"/>
</dbReference>
<dbReference type="Pfam" id="PF17677">
    <property type="entry name" value="Glyco_hydro38C2"/>
    <property type="match status" value="1"/>
</dbReference>
<accession>A0A0D8JDG8</accession>
<dbReference type="Proteomes" id="UP000032544">
    <property type="component" value="Unassembled WGS sequence"/>
</dbReference>
<dbReference type="InterPro" id="IPR013780">
    <property type="entry name" value="Glyco_hydro_b"/>
</dbReference>
<dbReference type="SUPFAM" id="SSF88713">
    <property type="entry name" value="Glycoside hydrolase/deacetylase"/>
    <property type="match status" value="1"/>
</dbReference>
<feature type="domain" description="Glycosyl hydrolase family 38 C-terminal" evidence="2">
    <location>
        <begin position="586"/>
        <end position="733"/>
    </location>
</feature>
<dbReference type="STRING" id="1544798.LH29_05950"/>
<evidence type="ECO:0000259" key="2">
    <source>
        <dbReference type="Pfam" id="PF07748"/>
    </source>
</evidence>
<dbReference type="GO" id="GO:0006013">
    <property type="term" value="P:mannose metabolic process"/>
    <property type="evidence" value="ECO:0007669"/>
    <property type="project" value="InterPro"/>
</dbReference>
<dbReference type="InterPro" id="IPR027291">
    <property type="entry name" value="Glyco_hydro_38_N_sf"/>
</dbReference>
<evidence type="ECO:0000259" key="1">
    <source>
        <dbReference type="Pfam" id="PF01074"/>
    </source>
</evidence>
<dbReference type="InterPro" id="IPR011682">
    <property type="entry name" value="Glyco_hydro_38_C"/>
</dbReference>
<reference evidence="4 5" key="1">
    <citation type="submission" date="2014-09" db="EMBL/GenBank/DDBJ databases">
        <title>Draft Genome Sequence of Draconibacterium sp. JN14CK-3.</title>
        <authorList>
            <person name="Dong C."/>
            <person name="Lai Q."/>
            <person name="Shao Z."/>
        </authorList>
    </citation>
    <scope>NUCLEOTIDE SEQUENCE [LARGE SCALE GENOMIC DNA]</scope>
    <source>
        <strain evidence="4 5">JN14CK-3</strain>
    </source>
</reference>
<sequence length="953" mass="108144">MKKIVLLLIAVGLLFNLVFAKPKEKMLNFSYDKPYKYELTNGRYWVSAIVTEDCWTEEMKLSFNNEILSVVKLENGDWEIELPLIGDPGFLEISKSEKEVQKQYFEPLIPADWDYFTGGKVHLIVSSHQDIAWMNTPDYCRDERVHKIVLPALDLMDSVPSFKFEMEQTLNLMEVLEDSPENRQRLIDTYQSGNFEWGATFTQPYEGFESGEQLVRQSYLGRRWIKKNLPGMDAVVAYNVDVPGRSIQVPQLFKKSGIDYLFVSRMKEGFYNWYSPDGSSIFTYSPGNYGWYHYHEKIFDADAITAIHEMAKILKSWNSYYRERNIPAHYGAVMSADAGGPKYYKEVIEDWNEIAKTAGINMPEIHHSTALEFLQEVNVPEAKIDSIYGERPNLWLYIHGAAHYQAAKAKKEAAVNIPSAEIFNTINCQLEDDFSKYPQDELDKAWFNAIFPDHGWGGKHGEITDSIFRAALETGNEIGKKLLNESLNSISDKIDLSESQNIVVFNDLSWNRDGFASTDISHLKGNEWVVVDNNGKEVPTQLVQSEGKKELVFNIDEIPSIGYKTFSIKKGKRQTPAITVATNYCDNQFYTMSLGKGGITSLFDKSLNKEVFNTATMAAGDLFHMGYSGNGAGEFVIITAPNYGGMERAHEKESSWSLVESGVVYSKFQSEYKMTNFSVKQYITVYHQKKQIDLEYDIPDWPGEHNRQIRVMFPLNMEENAQISYDVPMGMVHVGKDELQMRPGGSAWGGTYRQKSEEINPREIQNFMTANGSGFGFTMSTNVVTADYVDPSMNSAPYPVINSVLLSTHKSCHGEGPYYHQKGAHSFKFSIKSHEEGWKNGFQFGIAANHPLHALLKSGKQKGELPAEKSFVSTSNPFAVITTIKKAEDDNDMVIRLLEAEGKTKAVELNLFEAVKETLKTDMIEENPIDMKQAGKEIKLNLKGHSVETYRMK</sequence>
<feature type="domain" description="Glycosyl hydrolases family 38 C-terminal" evidence="3">
    <location>
        <begin position="880"/>
        <end position="950"/>
    </location>
</feature>
<evidence type="ECO:0000259" key="3">
    <source>
        <dbReference type="Pfam" id="PF17677"/>
    </source>
</evidence>
<keyword evidence="5" id="KW-1185">Reference proteome</keyword>
<evidence type="ECO:0008006" key="6">
    <source>
        <dbReference type="Google" id="ProtNLM"/>
    </source>
</evidence>
<dbReference type="GO" id="GO:0004559">
    <property type="term" value="F:alpha-mannosidase activity"/>
    <property type="evidence" value="ECO:0007669"/>
    <property type="project" value="InterPro"/>
</dbReference>
<gene>
    <name evidence="4" type="ORF">LH29_05950</name>
</gene>
<name>A0A0D8JDG8_9BACT</name>
<dbReference type="Gene3D" id="2.60.40.2220">
    <property type="match status" value="1"/>
</dbReference>
<dbReference type="Pfam" id="PF07748">
    <property type="entry name" value="Glyco_hydro_38C"/>
    <property type="match status" value="1"/>
</dbReference>
<dbReference type="Pfam" id="PF01074">
    <property type="entry name" value="Glyco_hydro_38N"/>
    <property type="match status" value="1"/>
</dbReference>
<dbReference type="EMBL" id="JRHC01000001">
    <property type="protein sequence ID" value="KJF44962.1"/>
    <property type="molecule type" value="Genomic_DNA"/>
</dbReference>
<dbReference type="InterPro" id="IPR011330">
    <property type="entry name" value="Glyco_hydro/deAcase_b/a-brl"/>
</dbReference>
<organism evidence="4 5">
    <name type="scientific">Draconibacterium sediminis</name>
    <dbReference type="NCBI Taxonomy" id="1544798"/>
    <lineage>
        <taxon>Bacteria</taxon>
        <taxon>Pseudomonadati</taxon>
        <taxon>Bacteroidota</taxon>
        <taxon>Bacteroidia</taxon>
        <taxon>Marinilabiliales</taxon>
        <taxon>Prolixibacteraceae</taxon>
        <taxon>Draconibacterium</taxon>
    </lineage>
</organism>
<proteinExistence type="predicted"/>
<dbReference type="Gene3D" id="2.60.40.1180">
    <property type="entry name" value="Golgi alpha-mannosidase II"/>
    <property type="match status" value="1"/>
</dbReference>
<dbReference type="InterPro" id="IPR011013">
    <property type="entry name" value="Gal_mutarotase_sf_dom"/>
</dbReference>
<comment type="caution">
    <text evidence="4">The sequence shown here is derived from an EMBL/GenBank/DDBJ whole genome shotgun (WGS) entry which is preliminary data.</text>
</comment>
<feature type="domain" description="Glycoside hydrolase family 38 N-terminal" evidence="1">
    <location>
        <begin position="120"/>
        <end position="379"/>
    </location>
</feature>
<protein>
    <recommendedName>
        <fullName evidence="6">Alpha-mannosidase</fullName>
    </recommendedName>
</protein>
<dbReference type="AlphaFoldDB" id="A0A0D8JDG8"/>
<dbReference type="RefSeq" id="WP_045026628.1">
    <property type="nucleotide sequence ID" value="NZ_JRHC01000001.1"/>
</dbReference>
<evidence type="ECO:0000313" key="4">
    <source>
        <dbReference type="EMBL" id="KJF44962.1"/>
    </source>
</evidence>
<dbReference type="Gene3D" id="3.20.110.10">
    <property type="entry name" value="Glycoside hydrolase 38, N terminal domain"/>
    <property type="match status" value="1"/>
</dbReference>
<dbReference type="PANTHER" id="PTHR46017:SF1">
    <property type="entry name" value="ALPHA-MANNOSIDASE 2C1"/>
    <property type="match status" value="1"/>
</dbReference>
<dbReference type="InterPro" id="IPR041147">
    <property type="entry name" value="GH38_C"/>
</dbReference>
<dbReference type="OrthoDB" id="9772207at2"/>
<dbReference type="SUPFAM" id="SSF74650">
    <property type="entry name" value="Galactose mutarotase-like"/>
    <property type="match status" value="1"/>
</dbReference>
<dbReference type="Gene3D" id="2.70.98.30">
    <property type="entry name" value="Golgi alpha-mannosidase II, domain 4"/>
    <property type="match status" value="1"/>
</dbReference>
<dbReference type="PANTHER" id="PTHR46017">
    <property type="entry name" value="ALPHA-MANNOSIDASE 2C1"/>
    <property type="match status" value="1"/>
</dbReference>